<dbReference type="Gramene" id="ORGLA10G0045500.1">
    <property type="protein sequence ID" value="ORGLA10G0045500.1"/>
    <property type="gene ID" value="ORGLA10G0045500"/>
</dbReference>
<evidence type="ECO:0000313" key="1">
    <source>
        <dbReference type="EnsemblPlants" id="ORGLA10G0045500.1"/>
    </source>
</evidence>
<dbReference type="EnsemblPlants" id="ORGLA10G0045500.1">
    <property type="protein sequence ID" value="ORGLA10G0045500.1"/>
    <property type="gene ID" value="ORGLA10G0045500"/>
</dbReference>
<reference evidence="1" key="1">
    <citation type="submission" date="2015-06" db="UniProtKB">
        <authorList>
            <consortium name="EnsemblPlants"/>
        </authorList>
    </citation>
    <scope>IDENTIFICATION</scope>
</reference>
<organism evidence="1 2">
    <name type="scientific">Oryza glaberrima</name>
    <name type="common">African rice</name>
    <dbReference type="NCBI Taxonomy" id="4538"/>
    <lineage>
        <taxon>Eukaryota</taxon>
        <taxon>Viridiplantae</taxon>
        <taxon>Streptophyta</taxon>
        <taxon>Embryophyta</taxon>
        <taxon>Tracheophyta</taxon>
        <taxon>Spermatophyta</taxon>
        <taxon>Magnoliopsida</taxon>
        <taxon>Liliopsida</taxon>
        <taxon>Poales</taxon>
        <taxon>Poaceae</taxon>
        <taxon>BOP clade</taxon>
        <taxon>Oryzoideae</taxon>
        <taxon>Oryzeae</taxon>
        <taxon>Oryzinae</taxon>
        <taxon>Oryza</taxon>
    </lineage>
</organism>
<keyword evidence="2" id="KW-1185">Reference proteome</keyword>
<dbReference type="AlphaFoldDB" id="I1QTC2"/>
<proteinExistence type="predicted"/>
<evidence type="ECO:0000313" key="2">
    <source>
        <dbReference type="Proteomes" id="UP000007306"/>
    </source>
</evidence>
<reference evidence="1 2" key="2">
    <citation type="submission" date="2018-04" db="EMBL/GenBank/DDBJ databases">
        <title>OglaRS2 (Oryza glaberrima Reference Sequence Version 2).</title>
        <authorList>
            <person name="Zhang J."/>
            <person name="Kudrna D."/>
            <person name="Lee S."/>
            <person name="Talag J."/>
            <person name="Rajasekar S."/>
            <person name="Wing R.A."/>
        </authorList>
    </citation>
    <scope>NUCLEOTIDE SEQUENCE [LARGE SCALE GENOMIC DNA]</scope>
    <source>
        <strain evidence="1 2">cv. IRGC 96717</strain>
    </source>
</reference>
<dbReference type="HOGENOM" id="CLU_1663491_0_0_1"/>
<name>I1QTC2_ORYGL</name>
<protein>
    <submittedName>
        <fullName evidence="1">Uncharacterized protein</fullName>
    </submittedName>
</protein>
<dbReference type="Proteomes" id="UP000007306">
    <property type="component" value="Chromosome 10"/>
</dbReference>
<accession>I1QTC2</accession>
<sequence>MAIDNLTIRIAKAIVYTRTKTKTKFEIFKINSVSRTRTDEVSAIVIKTVGEAVHDLQLQGEIKSMTYDIEIAHLTIAIHLHRLGEVRDDLAVTDPHSYPAADAGYLDPLFEKSTGPQNSIPHHWTNTEEALILRNFYASTLLSYTPPAQTTMHWRIICR</sequence>